<dbReference type="InterPro" id="IPR006365">
    <property type="entry name" value="Cbl_synth_CobL"/>
</dbReference>
<evidence type="ECO:0000313" key="7">
    <source>
        <dbReference type="EMBL" id="RAI44512.1"/>
    </source>
</evidence>
<comment type="pathway">
    <text evidence="1">Cofactor biosynthesis; adenosylcobalamin biosynthesis.</text>
</comment>
<evidence type="ECO:0000256" key="5">
    <source>
        <dbReference type="ARBA" id="ARBA00022691"/>
    </source>
</evidence>
<keyword evidence="4" id="KW-0808">Transferase</keyword>
<feature type="domain" description="Tetrapyrrole methylase" evidence="6">
    <location>
        <begin position="25"/>
        <end position="211"/>
    </location>
</feature>
<dbReference type="InterPro" id="IPR012818">
    <property type="entry name" value="CbiE"/>
</dbReference>
<dbReference type="NCBIfam" id="TIGR02469">
    <property type="entry name" value="CbiT"/>
    <property type="match status" value="1"/>
</dbReference>
<dbReference type="InterPro" id="IPR014777">
    <property type="entry name" value="4pyrrole_Mease_sub1"/>
</dbReference>
<dbReference type="GO" id="GO:0008276">
    <property type="term" value="F:protein methyltransferase activity"/>
    <property type="evidence" value="ECO:0007669"/>
    <property type="project" value="InterPro"/>
</dbReference>
<dbReference type="Gene3D" id="3.40.1010.10">
    <property type="entry name" value="Cobalt-precorrin-4 Transmethylase, Domain 1"/>
    <property type="match status" value="1"/>
</dbReference>
<keyword evidence="5" id="KW-0949">S-adenosyl-L-methionine</keyword>
<dbReference type="Proteomes" id="UP000249130">
    <property type="component" value="Unassembled WGS sequence"/>
</dbReference>
<keyword evidence="8" id="KW-1185">Reference proteome</keyword>
<dbReference type="GO" id="GO:0009236">
    <property type="term" value="P:cobalamin biosynthetic process"/>
    <property type="evidence" value="ECO:0007669"/>
    <property type="project" value="UniProtKB-UniPathway"/>
</dbReference>
<dbReference type="GO" id="GO:0032259">
    <property type="term" value="P:methylation"/>
    <property type="evidence" value="ECO:0007669"/>
    <property type="project" value="UniProtKB-KW"/>
</dbReference>
<dbReference type="EMBL" id="NPEX01000042">
    <property type="protein sequence ID" value="RAI44512.1"/>
    <property type="molecule type" value="Genomic_DNA"/>
</dbReference>
<dbReference type="PIRSF" id="PIRSF036428">
    <property type="entry name" value="CobL"/>
    <property type="match status" value="1"/>
</dbReference>
<dbReference type="AlphaFoldDB" id="A0A327L4R6"/>
<organism evidence="7 8">
    <name type="scientific">Rhodoplanes roseus</name>
    <dbReference type="NCBI Taxonomy" id="29409"/>
    <lineage>
        <taxon>Bacteria</taxon>
        <taxon>Pseudomonadati</taxon>
        <taxon>Pseudomonadota</taxon>
        <taxon>Alphaproteobacteria</taxon>
        <taxon>Hyphomicrobiales</taxon>
        <taxon>Nitrobacteraceae</taxon>
        <taxon>Rhodoplanes</taxon>
    </lineage>
</organism>
<dbReference type="CDD" id="cd11644">
    <property type="entry name" value="Precorrin-6Y-MT"/>
    <property type="match status" value="1"/>
</dbReference>
<dbReference type="Pfam" id="PF01135">
    <property type="entry name" value="PCMT"/>
    <property type="match status" value="1"/>
</dbReference>
<protein>
    <submittedName>
        <fullName evidence="7">Cobalamin biosynthesis bifunctional protein CbiET</fullName>
    </submittedName>
</protein>
<proteinExistence type="predicted"/>
<dbReference type="InterPro" id="IPR000878">
    <property type="entry name" value="4pyrrol_Mease"/>
</dbReference>
<dbReference type="NCBIfam" id="TIGR02467">
    <property type="entry name" value="CbiE"/>
    <property type="match status" value="1"/>
</dbReference>
<evidence type="ECO:0000256" key="2">
    <source>
        <dbReference type="ARBA" id="ARBA00022573"/>
    </source>
</evidence>
<evidence type="ECO:0000256" key="4">
    <source>
        <dbReference type="ARBA" id="ARBA00022679"/>
    </source>
</evidence>
<dbReference type="Gene3D" id="3.40.50.150">
    <property type="entry name" value="Vaccinia Virus protein VP39"/>
    <property type="match status" value="1"/>
</dbReference>
<dbReference type="PANTHER" id="PTHR43182">
    <property type="entry name" value="COBALT-PRECORRIN-6B C(15)-METHYLTRANSFERASE (DECARBOXYLATING)"/>
    <property type="match status" value="1"/>
</dbReference>
<keyword evidence="2" id="KW-0169">Cobalamin biosynthesis</keyword>
<comment type="caution">
    <text evidence="7">The sequence shown here is derived from an EMBL/GenBank/DDBJ whole genome shotgun (WGS) entry which is preliminary data.</text>
</comment>
<dbReference type="SUPFAM" id="SSF53790">
    <property type="entry name" value="Tetrapyrrole methylase"/>
    <property type="match status" value="1"/>
</dbReference>
<evidence type="ECO:0000256" key="1">
    <source>
        <dbReference type="ARBA" id="ARBA00004953"/>
    </source>
</evidence>
<dbReference type="InterPro" id="IPR014008">
    <property type="entry name" value="Cbl_synth_MTase_CbiT"/>
</dbReference>
<evidence type="ECO:0000259" key="6">
    <source>
        <dbReference type="Pfam" id="PF00590"/>
    </source>
</evidence>
<evidence type="ECO:0000256" key="3">
    <source>
        <dbReference type="ARBA" id="ARBA00022603"/>
    </source>
</evidence>
<evidence type="ECO:0000313" key="8">
    <source>
        <dbReference type="Proteomes" id="UP000249130"/>
    </source>
</evidence>
<dbReference type="InterPro" id="IPR035996">
    <property type="entry name" value="4pyrrol_Methylase_sf"/>
</dbReference>
<gene>
    <name evidence="7" type="ORF">CH341_08685</name>
</gene>
<dbReference type="Pfam" id="PF00590">
    <property type="entry name" value="TP_methylase"/>
    <property type="match status" value="1"/>
</dbReference>
<dbReference type="OrthoDB" id="9787825at2"/>
<reference evidence="7 8" key="1">
    <citation type="submission" date="2017-07" db="EMBL/GenBank/DDBJ databases">
        <title>Draft Genome Sequences of Select Purple Nonsulfur Bacteria.</title>
        <authorList>
            <person name="Lasarre B."/>
            <person name="Mckinlay J.B."/>
        </authorList>
    </citation>
    <scope>NUCLEOTIDE SEQUENCE [LARGE SCALE GENOMIC DNA]</scope>
    <source>
        <strain evidence="7 8">DSM 5909</strain>
    </source>
</reference>
<dbReference type="InterPro" id="IPR050714">
    <property type="entry name" value="Cobalamin_biosynth_MTase"/>
</dbReference>
<dbReference type="UniPathway" id="UPA00148"/>
<accession>A0A327L4R6</accession>
<keyword evidence="3" id="KW-0489">Methyltransferase</keyword>
<dbReference type="InterPro" id="IPR029063">
    <property type="entry name" value="SAM-dependent_MTases_sf"/>
</dbReference>
<dbReference type="SUPFAM" id="SSF53335">
    <property type="entry name" value="S-adenosyl-L-methionine-dependent methyltransferases"/>
    <property type="match status" value="1"/>
</dbReference>
<dbReference type="PANTHER" id="PTHR43182:SF1">
    <property type="entry name" value="COBALT-PRECORRIN-7 C(5)-METHYLTRANSFERASE"/>
    <property type="match status" value="1"/>
</dbReference>
<name>A0A327L4R6_9BRAD</name>
<sequence>MVGPMTIVDTEPMRGETAARPSRWLVLVGIGEDGPVGLTETAKALVRSAELVVGGERHLALVGDLVRGCSLAWPRPMTQAFPEILAHRGRRVVVLASGDPFHYGVGRMLAAIVAPEEILSLPQPSSFSLGASRLAWSLPDLTPVTLHGRPLETIVRHLQPGVRILALSWDETTPKKLADLLVARGMGDSRLHVLEALGGPRERIRHVLAREFAVHDIDPLNLIGLEVVAAPDAAVVPLAPGLDDALFENDGQLTKREIRAVTLSALAPRQGELLWDVGLGAGSVAIEWLLRHPAMKAIGIEERPERAARAARNAAALGTPDLRIVEGRAPEALKDLPPPDAVFVGGGFSDDGVFEAVWSALKPGGRLVVNAVALETEARLFGLHARYGGELLRLQVSRAEPVGTMTGWRPAMPVTQWRARKP</sequence>